<protein>
    <submittedName>
        <fullName evidence="3">Non-ribosomal peptide synthetase</fullName>
    </submittedName>
</protein>
<dbReference type="InterPro" id="IPR001242">
    <property type="entry name" value="Condensation_dom"/>
</dbReference>
<evidence type="ECO:0000313" key="4">
    <source>
        <dbReference type="Proteomes" id="UP000225379"/>
    </source>
</evidence>
<feature type="domain" description="Condensation" evidence="2">
    <location>
        <begin position="21"/>
        <end position="285"/>
    </location>
</feature>
<organism evidence="3 4">
    <name type="scientific">Azospirillum palustre</name>
    <dbReference type="NCBI Taxonomy" id="2044885"/>
    <lineage>
        <taxon>Bacteria</taxon>
        <taxon>Pseudomonadati</taxon>
        <taxon>Pseudomonadota</taxon>
        <taxon>Alphaproteobacteria</taxon>
        <taxon>Rhodospirillales</taxon>
        <taxon>Azospirillaceae</taxon>
        <taxon>Azospirillum</taxon>
    </lineage>
</organism>
<feature type="non-terminal residue" evidence="3">
    <location>
        <position position="363"/>
    </location>
</feature>
<dbReference type="EMBL" id="PDKW01000017">
    <property type="protein sequence ID" value="PGH59499.1"/>
    <property type="molecule type" value="Genomic_DNA"/>
</dbReference>
<dbReference type="Gene3D" id="3.30.559.10">
    <property type="entry name" value="Chloramphenicol acetyltransferase-like domain"/>
    <property type="match status" value="1"/>
</dbReference>
<dbReference type="SUPFAM" id="SSF52777">
    <property type="entry name" value="CoA-dependent acyltransferases"/>
    <property type="match status" value="1"/>
</dbReference>
<dbReference type="InterPro" id="IPR023213">
    <property type="entry name" value="CAT-like_dom_sf"/>
</dbReference>
<dbReference type="AlphaFoldDB" id="A0A2B8BP43"/>
<dbReference type="InterPro" id="IPR000873">
    <property type="entry name" value="AMP-dep_synth/lig_dom"/>
</dbReference>
<feature type="non-terminal residue" evidence="3">
    <location>
        <position position="1"/>
    </location>
</feature>
<dbReference type="Pfam" id="PF00501">
    <property type="entry name" value="AMP-binding"/>
    <property type="match status" value="1"/>
</dbReference>
<feature type="domain" description="AMP-dependent synthetase/ligase" evidence="1">
    <location>
        <begin position="313"/>
        <end position="362"/>
    </location>
</feature>
<comment type="caution">
    <text evidence="3">The sequence shown here is derived from an EMBL/GenBank/DDBJ whole genome shotgun (WGS) entry which is preliminary data.</text>
</comment>
<dbReference type="Pfam" id="PF00668">
    <property type="entry name" value="Condensation"/>
    <property type="match status" value="1"/>
</dbReference>
<evidence type="ECO:0000259" key="2">
    <source>
        <dbReference type="Pfam" id="PF00668"/>
    </source>
</evidence>
<proteinExistence type="predicted"/>
<sequence>QLLGEVLQRYAGVVPAADGGRFRDHVAWLQGRDGAASEAFWRNRTAELEQPTRIATASGQPDIDQGHGALELAFDERETALLVRFARQSQVTLNTLVQAAWLLLLHRRTGQKAVAAGVTVSGRPAELPGIEKQIGLFINTLPLVGTPHPAQTVSEWLTDLQTSNLEMREHEHTPLADIQRWSGHGGEMLFDSLLVFENYPLSDTLGRGETGGLCFGAPQNHELTSVPLTLLMGAGKQLTLTFSHWRDRIGDEEIRRFAAQTRRLLLALVEDAGRRLGEIGLLDEEGWRSFAGWNATRDETLTDGPLVPELISEQAGLHGGRPAVSFGGRTLSYAELEVQANRLAHRLRALGVGPEVTVGVAAE</sequence>
<gene>
    <name evidence="3" type="ORF">CRT60_00085</name>
</gene>
<accession>A0A2B8BP43</accession>
<dbReference type="Gene3D" id="3.40.50.12780">
    <property type="entry name" value="N-terminal domain of ligase-like"/>
    <property type="match status" value="1"/>
</dbReference>
<dbReference type="GO" id="GO:0003824">
    <property type="term" value="F:catalytic activity"/>
    <property type="evidence" value="ECO:0007669"/>
    <property type="project" value="InterPro"/>
</dbReference>
<dbReference type="Gene3D" id="3.30.559.30">
    <property type="entry name" value="Nonribosomal peptide synthetase, condensation domain"/>
    <property type="match status" value="1"/>
</dbReference>
<name>A0A2B8BP43_9PROT</name>
<evidence type="ECO:0000313" key="3">
    <source>
        <dbReference type="EMBL" id="PGH59499.1"/>
    </source>
</evidence>
<dbReference type="InterPro" id="IPR042099">
    <property type="entry name" value="ANL_N_sf"/>
</dbReference>
<evidence type="ECO:0000259" key="1">
    <source>
        <dbReference type="Pfam" id="PF00501"/>
    </source>
</evidence>
<dbReference type="OrthoDB" id="9770470at2"/>
<dbReference type="SUPFAM" id="SSF56801">
    <property type="entry name" value="Acetyl-CoA synthetase-like"/>
    <property type="match status" value="1"/>
</dbReference>
<keyword evidence="4" id="KW-1185">Reference proteome</keyword>
<dbReference type="RefSeq" id="WP_143272904.1">
    <property type="nucleotide sequence ID" value="NZ_PDKW01000017.1"/>
</dbReference>
<reference evidence="4" key="1">
    <citation type="submission" date="2017-10" db="EMBL/GenBank/DDBJ databases">
        <authorList>
            <person name="Kravchenko I.K."/>
            <person name="Grouzdev D.S."/>
        </authorList>
    </citation>
    <scope>NUCLEOTIDE SEQUENCE [LARGE SCALE GENOMIC DNA]</scope>
    <source>
        <strain evidence="4">B2</strain>
    </source>
</reference>
<dbReference type="PANTHER" id="PTHR45398:SF1">
    <property type="entry name" value="ENZYME, PUTATIVE (JCVI)-RELATED"/>
    <property type="match status" value="1"/>
</dbReference>
<dbReference type="Proteomes" id="UP000225379">
    <property type="component" value="Unassembled WGS sequence"/>
</dbReference>
<dbReference type="PANTHER" id="PTHR45398">
    <property type="match status" value="1"/>
</dbReference>